<dbReference type="InterPro" id="IPR039261">
    <property type="entry name" value="FNR_nucleotide-bd"/>
</dbReference>
<evidence type="ECO:0000256" key="8">
    <source>
        <dbReference type="ARBA" id="ARBA00023004"/>
    </source>
</evidence>
<keyword evidence="4 12" id="KW-0001">2Fe-2S</keyword>
<dbReference type="EMBL" id="QXXA01000005">
    <property type="protein sequence ID" value="NBI06318.1"/>
    <property type="molecule type" value="Genomic_DNA"/>
</dbReference>
<evidence type="ECO:0000256" key="6">
    <source>
        <dbReference type="ARBA" id="ARBA00022827"/>
    </source>
</evidence>
<keyword evidence="3 11" id="KW-0285">Flavoprotein</keyword>
<feature type="binding site" evidence="12">
    <location>
        <position position="218"/>
    </location>
    <ligand>
        <name>[2Fe-2S] cluster</name>
        <dbReference type="ChEBI" id="CHEBI:190135"/>
    </ligand>
</feature>
<accession>A0A845QYS6</accession>
<comment type="cofactor">
    <cofactor evidence="10">
        <name>[2Fe-2S] cluster</name>
        <dbReference type="ChEBI" id="CHEBI:190135"/>
    </cofactor>
</comment>
<evidence type="ECO:0000313" key="15">
    <source>
        <dbReference type="Proteomes" id="UP000467132"/>
    </source>
</evidence>
<dbReference type="Gene3D" id="2.40.30.10">
    <property type="entry name" value="Translation factors"/>
    <property type="match status" value="1"/>
</dbReference>
<dbReference type="PROSITE" id="PS51384">
    <property type="entry name" value="FAD_FR"/>
    <property type="match status" value="1"/>
</dbReference>
<keyword evidence="7" id="KW-0249">Electron transport</keyword>
<feature type="binding site" evidence="12">
    <location>
        <position position="206"/>
    </location>
    <ligand>
        <name>[2Fe-2S] cluster</name>
        <dbReference type="ChEBI" id="CHEBI:190135"/>
    </ligand>
</feature>
<dbReference type="GO" id="GO:0006221">
    <property type="term" value="P:pyrimidine nucleotide biosynthetic process"/>
    <property type="evidence" value="ECO:0007669"/>
    <property type="project" value="InterPro"/>
</dbReference>
<dbReference type="InterPro" id="IPR017938">
    <property type="entry name" value="Riboflavin_synthase-like_b-brl"/>
</dbReference>
<dbReference type="InterPro" id="IPR017927">
    <property type="entry name" value="FAD-bd_FR_type"/>
</dbReference>
<dbReference type="NCBIfam" id="NF000798">
    <property type="entry name" value="PRK00054.1-3"/>
    <property type="match status" value="1"/>
</dbReference>
<keyword evidence="15" id="KW-1185">Reference proteome</keyword>
<protein>
    <submittedName>
        <fullName evidence="14">Dihydroorotate dehydrogenase electron transfer subunit</fullName>
    </submittedName>
</protein>
<evidence type="ECO:0000256" key="9">
    <source>
        <dbReference type="ARBA" id="ARBA00023014"/>
    </source>
</evidence>
<keyword evidence="5 12" id="KW-0479">Metal-binding</keyword>
<name>A0A845QYS6_9CLOT</name>
<feature type="binding site" evidence="11">
    <location>
        <begin position="66"/>
        <end position="67"/>
    </location>
    <ligand>
        <name>FAD</name>
        <dbReference type="ChEBI" id="CHEBI:57692"/>
    </ligand>
</feature>
<dbReference type="Gene3D" id="2.10.240.10">
    <property type="entry name" value="Dihydroorotate dehydrogenase, electron transfer subunit"/>
    <property type="match status" value="1"/>
</dbReference>
<evidence type="ECO:0000256" key="7">
    <source>
        <dbReference type="ARBA" id="ARBA00022982"/>
    </source>
</evidence>
<dbReference type="InterPro" id="IPR050353">
    <property type="entry name" value="PyrK_electron_transfer"/>
</dbReference>
<dbReference type="Pfam" id="PF10418">
    <property type="entry name" value="DHODB_Fe-S_bind"/>
    <property type="match status" value="1"/>
</dbReference>
<dbReference type="GO" id="GO:0046872">
    <property type="term" value="F:metal ion binding"/>
    <property type="evidence" value="ECO:0007669"/>
    <property type="project" value="UniProtKB-KW"/>
</dbReference>
<comment type="similarity">
    <text evidence="1">Belongs to the PyrK family.</text>
</comment>
<evidence type="ECO:0000256" key="12">
    <source>
        <dbReference type="PIRSR" id="PIRSR006816-2"/>
    </source>
</evidence>
<reference evidence="14 15" key="1">
    <citation type="submission" date="2018-08" db="EMBL/GenBank/DDBJ databases">
        <title>Murine metabolic-syndrome-specific gut microbial biobank.</title>
        <authorList>
            <person name="Liu C."/>
        </authorList>
    </citation>
    <scope>NUCLEOTIDE SEQUENCE [LARGE SCALE GENOMIC DNA]</scope>
    <source>
        <strain evidence="14 15">583</strain>
    </source>
</reference>
<feature type="domain" description="FAD-binding FR-type" evidence="13">
    <location>
        <begin position="1"/>
        <end position="91"/>
    </location>
</feature>
<evidence type="ECO:0000259" key="13">
    <source>
        <dbReference type="PROSITE" id="PS51384"/>
    </source>
</evidence>
<dbReference type="Gene3D" id="3.40.50.80">
    <property type="entry name" value="Nucleotide-binding domain of ferredoxin-NADP reductase (FNR) module"/>
    <property type="match status" value="1"/>
</dbReference>
<evidence type="ECO:0000256" key="11">
    <source>
        <dbReference type="PIRSR" id="PIRSR006816-1"/>
    </source>
</evidence>
<evidence type="ECO:0000256" key="4">
    <source>
        <dbReference type="ARBA" id="ARBA00022714"/>
    </source>
</evidence>
<evidence type="ECO:0000256" key="2">
    <source>
        <dbReference type="ARBA" id="ARBA00022448"/>
    </source>
</evidence>
<dbReference type="PANTHER" id="PTHR43513">
    <property type="entry name" value="DIHYDROOROTATE DEHYDROGENASE B (NAD(+)), ELECTRON TRANSFER SUBUNIT"/>
    <property type="match status" value="1"/>
</dbReference>
<feature type="binding site" evidence="11">
    <location>
        <begin position="59"/>
        <end position="61"/>
    </location>
    <ligand>
        <name>FAD</name>
        <dbReference type="ChEBI" id="CHEBI:57692"/>
    </ligand>
</feature>
<dbReference type="InterPro" id="IPR019480">
    <property type="entry name" value="Dihydroorotate_DH_Fe-S-bd"/>
</dbReference>
<keyword evidence="8 12" id="KW-0408">Iron</keyword>
<comment type="cofactor">
    <cofactor evidence="12">
        <name>[2Fe-2S] cluster</name>
        <dbReference type="ChEBI" id="CHEBI:190135"/>
    </cofactor>
    <text evidence="12">Binds 1 [2Fe-2S] cluster per subunit.</text>
</comment>
<dbReference type="SUPFAM" id="SSF52343">
    <property type="entry name" value="Ferredoxin reductase-like, C-terminal NADP-linked domain"/>
    <property type="match status" value="1"/>
</dbReference>
<organism evidence="14 15">
    <name type="scientific">Senegalia massiliensis</name>
    <dbReference type="NCBI Taxonomy" id="1720316"/>
    <lineage>
        <taxon>Bacteria</taxon>
        <taxon>Bacillati</taxon>
        <taxon>Bacillota</taxon>
        <taxon>Clostridia</taxon>
        <taxon>Eubacteriales</taxon>
        <taxon>Clostridiaceae</taxon>
        <taxon>Senegalia</taxon>
    </lineage>
</organism>
<comment type="caution">
    <text evidence="14">The sequence shown here is derived from an EMBL/GenBank/DDBJ whole genome shotgun (WGS) entry which is preliminary data.</text>
</comment>
<dbReference type="AlphaFoldDB" id="A0A845QYS6"/>
<feature type="binding site" evidence="11">
    <location>
        <begin position="44"/>
        <end position="47"/>
    </location>
    <ligand>
        <name>FAD</name>
        <dbReference type="ChEBI" id="CHEBI:57692"/>
    </ligand>
</feature>
<feature type="binding site" evidence="12">
    <location>
        <position position="198"/>
    </location>
    <ligand>
        <name>[2Fe-2S] cluster</name>
        <dbReference type="ChEBI" id="CHEBI:190135"/>
    </ligand>
</feature>
<comment type="cofactor">
    <cofactor evidence="11">
        <name>FAD</name>
        <dbReference type="ChEBI" id="CHEBI:57692"/>
    </cofactor>
    <text evidence="11">Binds 1 FAD per subunit.</text>
</comment>
<dbReference type="GO" id="GO:0051537">
    <property type="term" value="F:2 iron, 2 sulfur cluster binding"/>
    <property type="evidence" value="ECO:0007669"/>
    <property type="project" value="UniProtKB-KW"/>
</dbReference>
<dbReference type="SUPFAM" id="SSF63380">
    <property type="entry name" value="Riboflavin synthase domain-like"/>
    <property type="match status" value="1"/>
</dbReference>
<dbReference type="OrthoDB" id="9789468at2"/>
<evidence type="ECO:0000256" key="5">
    <source>
        <dbReference type="ARBA" id="ARBA00022723"/>
    </source>
</evidence>
<dbReference type="InterPro" id="IPR037117">
    <property type="entry name" value="Dihydroorotate_DH_ele_sf"/>
</dbReference>
<dbReference type="PIRSF" id="PIRSF006816">
    <property type="entry name" value="Cyc3_hyd_g"/>
    <property type="match status" value="1"/>
</dbReference>
<dbReference type="InterPro" id="IPR012165">
    <property type="entry name" value="Cyt_c3_hydrogenase_gsu"/>
</dbReference>
<keyword evidence="6 11" id="KW-0274">FAD</keyword>
<evidence type="ECO:0000313" key="14">
    <source>
        <dbReference type="EMBL" id="NBI06318.1"/>
    </source>
</evidence>
<dbReference type="RefSeq" id="WP_160196788.1">
    <property type="nucleotide sequence ID" value="NZ_QXXA01000005.1"/>
</dbReference>
<dbReference type="GO" id="GO:0016491">
    <property type="term" value="F:oxidoreductase activity"/>
    <property type="evidence" value="ECO:0007669"/>
    <property type="project" value="InterPro"/>
</dbReference>
<gene>
    <name evidence="14" type="ORF">D3Z33_05520</name>
</gene>
<evidence type="ECO:0000256" key="10">
    <source>
        <dbReference type="ARBA" id="ARBA00034078"/>
    </source>
</evidence>
<dbReference type="Proteomes" id="UP000467132">
    <property type="component" value="Unassembled WGS sequence"/>
</dbReference>
<keyword evidence="2" id="KW-0813">Transport</keyword>
<evidence type="ECO:0000256" key="1">
    <source>
        <dbReference type="ARBA" id="ARBA00006422"/>
    </source>
</evidence>
<proteinExistence type="inferred from homology"/>
<dbReference type="PANTHER" id="PTHR43513:SF3">
    <property type="entry name" value="DIHYDROOROTATE DEHYDROGENASE B (NAD(+)), ELECTRON TRANSFER SUBUNIT-RELATED"/>
    <property type="match status" value="1"/>
</dbReference>
<dbReference type="CDD" id="cd06218">
    <property type="entry name" value="DHOD_e_trans"/>
    <property type="match status" value="1"/>
</dbReference>
<evidence type="ECO:0000256" key="3">
    <source>
        <dbReference type="ARBA" id="ARBA00022630"/>
    </source>
</evidence>
<dbReference type="GO" id="GO:0050660">
    <property type="term" value="F:flavin adenine dinucleotide binding"/>
    <property type="evidence" value="ECO:0007669"/>
    <property type="project" value="InterPro"/>
</dbReference>
<sequence>MAKILENIKVSDKIYKLVIEGKFHGEMGQFFMIRGWDDYPLLSRPLSIHDKNNESITFLYRVEGFGTNKLTQLRKGDNIKLEGPYGNGYPTVKGRIAIVGGGIGIAPLLYTAKNLKNTVKELDIYLGFTEKEYLTDEFGKYGNNLYVSVGDFITGKLEVDKYDYVFTCGPEIMMRKIVEMAKGKNVKTYVSIEKHMACGVGACLVCSCKTKNGMSRVCKDGPVYLGEDVFYE</sequence>
<feature type="binding site" evidence="12">
    <location>
        <position position="203"/>
    </location>
    <ligand>
        <name>[2Fe-2S] cluster</name>
        <dbReference type="ChEBI" id="CHEBI:190135"/>
    </ligand>
</feature>
<keyword evidence="9 12" id="KW-0411">Iron-sulfur</keyword>